<organism evidence="3 4">
    <name type="scientific">Alkalithermobacter paradoxus</name>
    <dbReference type="NCBI Taxonomy" id="29349"/>
    <lineage>
        <taxon>Bacteria</taxon>
        <taxon>Bacillati</taxon>
        <taxon>Bacillota</taxon>
        <taxon>Clostridia</taxon>
        <taxon>Peptostreptococcales</taxon>
        <taxon>Tepidibacteraceae</taxon>
        <taxon>Alkalithermobacter</taxon>
    </lineage>
</organism>
<evidence type="ECO:0000259" key="2">
    <source>
        <dbReference type="Pfam" id="PF12945"/>
    </source>
</evidence>
<dbReference type="GO" id="GO:0035438">
    <property type="term" value="F:cyclic-di-GMP binding"/>
    <property type="evidence" value="ECO:0007669"/>
    <property type="project" value="InterPro"/>
</dbReference>
<dbReference type="SUPFAM" id="SSF141371">
    <property type="entry name" value="PilZ domain-like"/>
    <property type="match status" value="1"/>
</dbReference>
<feature type="domain" description="PilZ" evidence="1">
    <location>
        <begin position="101"/>
        <end position="203"/>
    </location>
</feature>
<protein>
    <submittedName>
        <fullName evidence="3">Flagellar brake protein YcgR</fullName>
    </submittedName>
</protein>
<dbReference type="OrthoDB" id="9783080at2"/>
<dbReference type="InterPro" id="IPR009926">
    <property type="entry name" value="T3SS_YcgR_PilZN"/>
</dbReference>
<evidence type="ECO:0000313" key="4">
    <source>
        <dbReference type="Proteomes" id="UP000190140"/>
    </source>
</evidence>
<sequence>MKCKKKLEIGQKLQIEIETSDIKENNLISQLLEIVSEDEYFIAVPIVNTSLFPIYVGSKITIYYTIESSGVFKFSAEVIDRKKGDISYLHIKRISEIKKIQRRDYFRLEISIPIELYDLGDNLISKGYTKDISGGGISAILDRKIQNNIYVYCKIDIDNKKYKLHSKIVRSGIYEKNTDLFEIGISFEKIDNKERNNIVGFIFKEQRKLMQKGLI</sequence>
<dbReference type="Proteomes" id="UP000190140">
    <property type="component" value="Unassembled WGS sequence"/>
</dbReference>
<dbReference type="Gene3D" id="2.40.10.220">
    <property type="entry name" value="predicted glycosyltransferase like domains"/>
    <property type="match status" value="1"/>
</dbReference>
<dbReference type="Pfam" id="PF12945">
    <property type="entry name" value="PilZNR"/>
    <property type="match status" value="1"/>
</dbReference>
<keyword evidence="3" id="KW-0966">Cell projection</keyword>
<dbReference type="EMBL" id="MZGW01000001">
    <property type="protein sequence ID" value="OPJ57108.1"/>
    <property type="molecule type" value="Genomic_DNA"/>
</dbReference>
<evidence type="ECO:0000313" key="3">
    <source>
        <dbReference type="EMBL" id="OPJ57108.1"/>
    </source>
</evidence>
<dbReference type="AlphaFoldDB" id="A0A1V4IAT2"/>
<keyword evidence="3" id="KW-0282">Flagellum</keyword>
<accession>A0A1V4IAT2</accession>
<comment type="caution">
    <text evidence="3">The sequence shown here is derived from an EMBL/GenBank/DDBJ whole genome shotgun (WGS) entry which is preliminary data.</text>
</comment>
<gene>
    <name evidence="3" type="primary">ycgR</name>
    <name evidence="3" type="ORF">CLOTH_03910</name>
</gene>
<evidence type="ECO:0000259" key="1">
    <source>
        <dbReference type="Pfam" id="PF07238"/>
    </source>
</evidence>
<proteinExistence type="predicted"/>
<feature type="domain" description="Type III secretion system flagellar brake protein YcgR PilZN" evidence="2">
    <location>
        <begin position="8"/>
        <end position="92"/>
    </location>
</feature>
<keyword evidence="4" id="KW-1185">Reference proteome</keyword>
<dbReference type="Pfam" id="PF07238">
    <property type="entry name" value="PilZ"/>
    <property type="match status" value="1"/>
</dbReference>
<dbReference type="InterPro" id="IPR009875">
    <property type="entry name" value="PilZ_domain"/>
</dbReference>
<dbReference type="STRING" id="29349.CLOTH_03910"/>
<reference evidence="3 4" key="1">
    <citation type="submission" date="2017-03" db="EMBL/GenBank/DDBJ databases">
        <title>Genome sequence of Clostridium thermoalcaliphilum DSM 7309.</title>
        <authorList>
            <person name="Poehlein A."/>
            <person name="Daniel R."/>
        </authorList>
    </citation>
    <scope>NUCLEOTIDE SEQUENCE [LARGE SCALE GENOMIC DNA]</scope>
    <source>
        <strain evidence="3 4">DSM 7309</strain>
    </source>
</reference>
<keyword evidence="3" id="KW-0969">Cilium</keyword>
<dbReference type="RefSeq" id="WP_079410706.1">
    <property type="nucleotide sequence ID" value="NZ_MZGW01000001.1"/>
</dbReference>
<name>A0A1V4IAT2_9FIRM</name>